<evidence type="ECO:0000313" key="4">
    <source>
        <dbReference type="Proteomes" id="UP000663908"/>
    </source>
</evidence>
<dbReference type="Proteomes" id="UP000663908">
    <property type="component" value="Chromosome"/>
</dbReference>
<dbReference type="SUPFAM" id="SSF51556">
    <property type="entry name" value="Metallo-dependent hydrolases"/>
    <property type="match status" value="1"/>
</dbReference>
<name>A0ABX7TWQ5_STRCY</name>
<organism evidence="3 4">
    <name type="scientific">Streptomyces cyanogenus</name>
    <dbReference type="NCBI Taxonomy" id="80860"/>
    <lineage>
        <taxon>Bacteria</taxon>
        <taxon>Bacillati</taxon>
        <taxon>Actinomycetota</taxon>
        <taxon>Actinomycetes</taxon>
        <taxon>Kitasatosporales</taxon>
        <taxon>Streptomycetaceae</taxon>
        <taxon>Streptomyces</taxon>
    </lineage>
</organism>
<dbReference type="InterPro" id="IPR006680">
    <property type="entry name" value="Amidohydro-rel"/>
</dbReference>
<dbReference type="InterPro" id="IPR032466">
    <property type="entry name" value="Metal_Hydrolase"/>
</dbReference>
<dbReference type="InterPro" id="IPR032465">
    <property type="entry name" value="ACMSD"/>
</dbReference>
<protein>
    <submittedName>
        <fullName evidence="3">Amidohydrolase</fullName>
    </submittedName>
</protein>
<reference evidence="3 4" key="1">
    <citation type="submission" date="2021-03" db="EMBL/GenBank/DDBJ databases">
        <title>Complete genome sequence of Streptomyces cyanogenus S136, producer of anticancer angucycline landomycin A.</title>
        <authorList>
            <person name="Hrab P."/>
            <person name="Ruckert C."/>
            <person name="Busche T."/>
            <person name="Ostash I."/>
            <person name="Kalinowski J."/>
            <person name="Fedorenko V."/>
            <person name="Yushchuk O."/>
            <person name="Ostash B."/>
        </authorList>
    </citation>
    <scope>NUCLEOTIDE SEQUENCE [LARGE SCALE GENOMIC DNA]</scope>
    <source>
        <strain evidence="3 4">S136</strain>
    </source>
</reference>
<dbReference type="EMBL" id="CP071839">
    <property type="protein sequence ID" value="QTD99164.1"/>
    <property type="molecule type" value="Genomic_DNA"/>
</dbReference>
<evidence type="ECO:0000259" key="2">
    <source>
        <dbReference type="Pfam" id="PF04909"/>
    </source>
</evidence>
<proteinExistence type="predicted"/>
<dbReference type="Gene3D" id="3.20.20.140">
    <property type="entry name" value="Metal-dependent hydrolases"/>
    <property type="match status" value="1"/>
</dbReference>
<evidence type="ECO:0000313" key="3">
    <source>
        <dbReference type="EMBL" id="QTD99164.1"/>
    </source>
</evidence>
<keyword evidence="4" id="KW-1185">Reference proteome</keyword>
<feature type="domain" description="Amidohydrolase-related" evidence="2">
    <location>
        <begin position="123"/>
        <end position="420"/>
    </location>
</feature>
<sequence>MPPVPHRELTDRQIGATVHGMETTQFPLIISVDDHTVEPAGVWQDRLPRKYRDVGPRIVRAPLKEMTFLGGRFKPVMGRPGSDEGPLGDWWVYEDLHRPLTRLDTAVGYARDEVRLEVITYEQMRPGSYDVSARLADMDVNHVQSAVCFPTFPRFCGQTFTEAADKELALLCVRAYNDWMVEEWCGAQARGRLIPLTLIPLWDARLAAQEVRRNAERGVRAVAFSEIPPHLGLPSVHTDDWDPFLAACDETGTVVAMHIGSSSRMPSTSADAPPAVGSTITFANCCFSMVDWLMSGKFERFPNLKVMYAEGQIGWIPYILERADVVWEENRGWGGVADKVHRPPSELFAEHVHGCFFDDAFGLGNLDAIGVGNVLYETDYPHSDSTWPKSREVGEAQMGHLPADVVERIVRGNAIELLGLTAQGLWRA</sequence>
<gene>
    <name evidence="3" type="ORF">S1361_17570</name>
</gene>
<evidence type="ECO:0000256" key="1">
    <source>
        <dbReference type="ARBA" id="ARBA00023239"/>
    </source>
</evidence>
<dbReference type="PANTHER" id="PTHR21240">
    <property type="entry name" value="2-AMINO-3-CARBOXYLMUCONATE-6-SEMIALDEHYDE DECARBOXYLASE"/>
    <property type="match status" value="1"/>
</dbReference>
<dbReference type="PANTHER" id="PTHR21240:SF28">
    <property type="entry name" value="ISO-OROTATE DECARBOXYLASE (EUROFUNG)"/>
    <property type="match status" value="1"/>
</dbReference>
<accession>A0ABX7TWQ5</accession>
<dbReference type="Pfam" id="PF04909">
    <property type="entry name" value="Amidohydro_2"/>
    <property type="match status" value="1"/>
</dbReference>
<keyword evidence="1" id="KW-0456">Lyase</keyword>